<dbReference type="SUPFAM" id="SSF52058">
    <property type="entry name" value="L domain-like"/>
    <property type="match status" value="1"/>
</dbReference>
<keyword evidence="9 16" id="KW-1133">Transmembrane helix</keyword>
<keyword evidence="15" id="KW-1015">Disulfide bond</keyword>
<sequence>MGEINLPTNVTFLDLSSNLLRQLVAGALHGLPHLLNLDLHYNLIEQIHHQVFLDVPNLHVLDLFHNNLQTVPAAALATLQNLVSLNLSDNLYTTAYIQTELERTLHRLDSLWLGGPHVLKLNSQDLVSLKATAIVEFAIKTGPGFSWYDDGAMTPLISLSPLESLTLDMDFGTCPECLPRILQDLSGITIGTLKMRKTFAIRPYLGPLDVFAGLHKVQLSSLILYRGKYTDRLWNSLETVVLIQLSSLILYRGKYTDRLVHQVLQNIQNTSLETLELSKIDFAFSENSITNSTWLTGDLPLKTLIFRDISNPDVLRYNTRFDWYNNLDVLVINNVNFNIIPCDAWHYTYQLSKVDLSGNRLQDEMFYKGMCINHRNLTKLKTIVIENNELTSLEIMAKFSTQWNSLETVVLSHNRFSGMVNGHRKCEWSQSITHIDLQSNPLSRDVFKCLPTTLRYLDLSHSGLEYLDLSYFKAATKLEHLFLSGNKIKFLPSGWQAPSLLQLAVDDNAFGLINPGTFKEMPHLRSLQAGGNPYHCNCDMWAFLQEVITRSEIKLLGWPHNYTCYHPQPQRGTDLAKFRPGHLQCDIAILVGIAVAITAVIVVMLMALCWKFDVPWYLRTMWNMLDSRRRKARKNDVERQFQYDAFISYSNSDASWVYDELLPHLETHHCICVHERDFMPGCWIIDNIMNSLENSRKVLFVVSRSFVNSQWCNFELYFAHQRSPGNSLPHRFCKLRKLLSRRTYLEWPTEKKLFNFKSDSSPLSDEAKNDIVLYRKILLRLWKFALHHKESSGEISRQVHV</sequence>
<dbReference type="GO" id="GO:0004888">
    <property type="term" value="F:transmembrane signaling receptor activity"/>
    <property type="evidence" value="ECO:0007669"/>
    <property type="project" value="InterPro"/>
</dbReference>
<dbReference type="PANTHER" id="PTHR24365">
    <property type="entry name" value="TOLL-LIKE RECEPTOR"/>
    <property type="match status" value="1"/>
</dbReference>
<feature type="disulfide bond" evidence="15">
    <location>
        <begin position="342"/>
        <end position="371"/>
    </location>
</feature>
<dbReference type="Pfam" id="PF13855">
    <property type="entry name" value="LRR_8"/>
    <property type="match status" value="2"/>
</dbReference>
<dbReference type="InterPro" id="IPR035897">
    <property type="entry name" value="Toll_tir_struct_dom_sf"/>
</dbReference>
<dbReference type="PIRSF" id="PIRSF037595">
    <property type="entry name" value="Toll-like_receptor"/>
    <property type="match status" value="1"/>
</dbReference>
<organism evidence="18 19">
    <name type="scientific">Eptatretus burgeri</name>
    <name type="common">Inshore hagfish</name>
    <dbReference type="NCBI Taxonomy" id="7764"/>
    <lineage>
        <taxon>Eukaryota</taxon>
        <taxon>Metazoa</taxon>
        <taxon>Chordata</taxon>
        <taxon>Craniata</taxon>
        <taxon>Vertebrata</taxon>
        <taxon>Cyclostomata</taxon>
        <taxon>Myxini</taxon>
        <taxon>Myxiniformes</taxon>
        <taxon>Myxinidae</taxon>
        <taxon>Eptatretinae</taxon>
        <taxon>Eptatretus</taxon>
    </lineage>
</organism>
<dbReference type="InterPro" id="IPR000157">
    <property type="entry name" value="TIR_dom"/>
</dbReference>
<comment type="subcellular location">
    <subcellularLocation>
        <location evidence="1">Membrane</location>
        <topology evidence="1">Single-pass type I membrane protein</topology>
    </subcellularLocation>
</comment>
<protein>
    <submittedName>
        <fullName evidence="18">Toll-like receptor 18</fullName>
    </submittedName>
</protein>
<dbReference type="Ensembl" id="ENSEBUT00000011068.1">
    <property type="protein sequence ID" value="ENSEBUP00000010519.1"/>
    <property type="gene ID" value="ENSEBUG00000006768.1"/>
</dbReference>
<keyword evidence="3 14" id="KW-0399">Innate immunity</keyword>
<dbReference type="InterPro" id="IPR003591">
    <property type="entry name" value="Leu-rich_rpt_typical-subtyp"/>
</dbReference>
<dbReference type="OMA" id="CSDAEWV"/>
<dbReference type="GO" id="GO:0005886">
    <property type="term" value="C:plasma membrane"/>
    <property type="evidence" value="ECO:0007669"/>
    <property type="project" value="TreeGrafter"/>
</dbReference>
<feature type="disulfide bond" evidence="15">
    <location>
        <begin position="426"/>
        <end position="449"/>
    </location>
</feature>
<dbReference type="GeneTree" id="ENSGT00940000164422"/>
<name>A0A8C4Q626_EPTBU</name>
<dbReference type="PROSITE" id="PS51450">
    <property type="entry name" value="LRR"/>
    <property type="match status" value="2"/>
</dbReference>
<feature type="transmembrane region" description="Helical" evidence="16">
    <location>
        <begin position="587"/>
        <end position="610"/>
    </location>
</feature>
<evidence type="ECO:0000256" key="1">
    <source>
        <dbReference type="ARBA" id="ARBA00004479"/>
    </source>
</evidence>
<keyword evidence="11 14" id="KW-0675">Receptor</keyword>
<keyword evidence="4" id="KW-0433">Leucine-rich repeat</keyword>
<evidence type="ECO:0000256" key="7">
    <source>
        <dbReference type="ARBA" id="ARBA00022737"/>
    </source>
</evidence>
<comment type="similarity">
    <text evidence="2 14">Belongs to the Toll-like receptor family.</text>
</comment>
<feature type="domain" description="TIR" evidence="17">
    <location>
        <begin position="641"/>
        <end position="774"/>
    </location>
</feature>
<evidence type="ECO:0000256" key="4">
    <source>
        <dbReference type="ARBA" id="ARBA00022614"/>
    </source>
</evidence>
<dbReference type="Gene3D" id="3.80.10.10">
    <property type="entry name" value="Ribonuclease Inhibitor"/>
    <property type="match status" value="1"/>
</dbReference>
<dbReference type="AlphaFoldDB" id="A0A8C4Q626"/>
<dbReference type="PANTHER" id="PTHR24365:SF26">
    <property type="entry name" value="TOLL-LIKE RECEPTOR 18"/>
    <property type="match status" value="1"/>
</dbReference>
<evidence type="ECO:0000256" key="10">
    <source>
        <dbReference type="ARBA" id="ARBA00023136"/>
    </source>
</evidence>
<keyword evidence="6" id="KW-0732">Signal</keyword>
<keyword evidence="8 14" id="KW-0391">Immunity</keyword>
<evidence type="ECO:0000313" key="18">
    <source>
        <dbReference type="Ensembl" id="ENSEBUP00000010519.1"/>
    </source>
</evidence>
<evidence type="ECO:0000256" key="15">
    <source>
        <dbReference type="PIRSR" id="PIRSR037595-2"/>
    </source>
</evidence>
<evidence type="ECO:0000256" key="13">
    <source>
        <dbReference type="ARBA" id="ARBA00023198"/>
    </source>
</evidence>
<evidence type="ECO:0000256" key="9">
    <source>
        <dbReference type="ARBA" id="ARBA00022989"/>
    </source>
</evidence>
<evidence type="ECO:0000256" key="5">
    <source>
        <dbReference type="ARBA" id="ARBA00022692"/>
    </source>
</evidence>
<evidence type="ECO:0000259" key="17">
    <source>
        <dbReference type="PROSITE" id="PS50104"/>
    </source>
</evidence>
<dbReference type="GO" id="GO:0006954">
    <property type="term" value="P:inflammatory response"/>
    <property type="evidence" value="ECO:0007669"/>
    <property type="project" value="UniProtKB-UniRule"/>
</dbReference>
<evidence type="ECO:0000256" key="6">
    <source>
        <dbReference type="ARBA" id="ARBA00022729"/>
    </source>
</evidence>
<dbReference type="SMART" id="SM00369">
    <property type="entry name" value="LRR_TYP"/>
    <property type="match status" value="4"/>
</dbReference>
<evidence type="ECO:0000256" key="8">
    <source>
        <dbReference type="ARBA" id="ARBA00022859"/>
    </source>
</evidence>
<accession>A0A8C4Q626</accession>
<dbReference type="SMART" id="SM00255">
    <property type="entry name" value="TIR"/>
    <property type="match status" value="1"/>
</dbReference>
<dbReference type="GO" id="GO:0045087">
    <property type="term" value="P:innate immune response"/>
    <property type="evidence" value="ECO:0007669"/>
    <property type="project" value="UniProtKB-UniRule"/>
</dbReference>
<dbReference type="Proteomes" id="UP000694388">
    <property type="component" value="Unplaced"/>
</dbReference>
<evidence type="ECO:0000313" key="19">
    <source>
        <dbReference type="Proteomes" id="UP000694388"/>
    </source>
</evidence>
<evidence type="ECO:0000256" key="12">
    <source>
        <dbReference type="ARBA" id="ARBA00023180"/>
    </source>
</evidence>
<evidence type="ECO:0000256" key="3">
    <source>
        <dbReference type="ARBA" id="ARBA00022588"/>
    </source>
</evidence>
<evidence type="ECO:0000256" key="2">
    <source>
        <dbReference type="ARBA" id="ARBA00009634"/>
    </source>
</evidence>
<dbReference type="Gene3D" id="3.40.50.10140">
    <property type="entry name" value="Toll/interleukin-1 receptor homology (TIR) domain"/>
    <property type="match status" value="1"/>
</dbReference>
<dbReference type="PROSITE" id="PS50104">
    <property type="entry name" value="TIR"/>
    <property type="match status" value="1"/>
</dbReference>
<evidence type="ECO:0000256" key="14">
    <source>
        <dbReference type="PIRNR" id="PIRNR037595"/>
    </source>
</evidence>
<keyword evidence="13 14" id="KW-0395">Inflammatory response</keyword>
<evidence type="ECO:0000256" key="16">
    <source>
        <dbReference type="SAM" id="Phobius"/>
    </source>
</evidence>
<dbReference type="Pfam" id="PF13676">
    <property type="entry name" value="TIR_2"/>
    <property type="match status" value="1"/>
</dbReference>
<keyword evidence="7" id="KW-0677">Repeat</keyword>
<dbReference type="InterPro" id="IPR001611">
    <property type="entry name" value="Leu-rich_rpt"/>
</dbReference>
<dbReference type="GO" id="GO:0002224">
    <property type="term" value="P:toll-like receptor signaling pathway"/>
    <property type="evidence" value="ECO:0007669"/>
    <property type="project" value="InterPro"/>
</dbReference>
<dbReference type="InterPro" id="IPR032675">
    <property type="entry name" value="LRR_dom_sf"/>
</dbReference>
<dbReference type="InterPro" id="IPR017241">
    <property type="entry name" value="Toll-like_receptor"/>
</dbReference>
<dbReference type="SUPFAM" id="SSF52200">
    <property type="entry name" value="Toll/Interleukin receptor TIR domain"/>
    <property type="match status" value="1"/>
</dbReference>
<proteinExistence type="inferred from homology"/>
<keyword evidence="19" id="KW-1185">Reference proteome</keyword>
<keyword evidence="10 16" id="KW-0472">Membrane</keyword>
<reference evidence="18" key="1">
    <citation type="submission" date="2025-08" db="UniProtKB">
        <authorList>
            <consortium name="Ensembl"/>
        </authorList>
    </citation>
    <scope>IDENTIFICATION</scope>
</reference>
<keyword evidence="5 16" id="KW-0812">Transmembrane</keyword>
<keyword evidence="12" id="KW-0325">Glycoprotein</keyword>
<reference evidence="18" key="2">
    <citation type="submission" date="2025-09" db="UniProtKB">
        <authorList>
            <consortium name="Ensembl"/>
        </authorList>
    </citation>
    <scope>IDENTIFICATION</scope>
</reference>
<evidence type="ECO:0000256" key="11">
    <source>
        <dbReference type="ARBA" id="ARBA00023170"/>
    </source>
</evidence>